<protein>
    <submittedName>
        <fullName evidence="2">Uncharacterized protein</fullName>
    </submittedName>
</protein>
<keyword evidence="1" id="KW-0812">Transmembrane</keyword>
<gene>
    <name evidence="2" type="ORF">SAY87_004019</name>
</gene>
<comment type="caution">
    <text evidence="2">The sequence shown here is derived from an EMBL/GenBank/DDBJ whole genome shotgun (WGS) entry which is preliminary data.</text>
</comment>
<evidence type="ECO:0000313" key="3">
    <source>
        <dbReference type="Proteomes" id="UP001345219"/>
    </source>
</evidence>
<evidence type="ECO:0000313" key="2">
    <source>
        <dbReference type="EMBL" id="KAK4750537.1"/>
    </source>
</evidence>
<feature type="transmembrane region" description="Helical" evidence="1">
    <location>
        <begin position="71"/>
        <end position="98"/>
    </location>
</feature>
<dbReference type="AlphaFoldDB" id="A0AAN7JN92"/>
<keyword evidence="3" id="KW-1185">Reference proteome</keyword>
<dbReference type="Proteomes" id="UP001345219">
    <property type="component" value="Chromosome 4"/>
</dbReference>
<dbReference type="EMBL" id="JAXIOK010000017">
    <property type="protein sequence ID" value="KAK4750537.1"/>
    <property type="molecule type" value="Genomic_DNA"/>
</dbReference>
<evidence type="ECO:0000256" key="1">
    <source>
        <dbReference type="SAM" id="Phobius"/>
    </source>
</evidence>
<proteinExistence type="predicted"/>
<reference evidence="2 3" key="1">
    <citation type="journal article" date="2023" name="Hortic Res">
        <title>Pangenome of water caltrop reveals structural variations and asymmetric subgenome divergence after allopolyploidization.</title>
        <authorList>
            <person name="Zhang X."/>
            <person name="Chen Y."/>
            <person name="Wang L."/>
            <person name="Yuan Y."/>
            <person name="Fang M."/>
            <person name="Shi L."/>
            <person name="Lu R."/>
            <person name="Comes H.P."/>
            <person name="Ma Y."/>
            <person name="Chen Y."/>
            <person name="Huang G."/>
            <person name="Zhou Y."/>
            <person name="Zheng Z."/>
            <person name="Qiu Y."/>
        </authorList>
    </citation>
    <scope>NUCLEOTIDE SEQUENCE [LARGE SCALE GENOMIC DNA]</scope>
    <source>
        <tissue evidence="2">Roots</tissue>
    </source>
</reference>
<name>A0AAN7JN92_9MYRT</name>
<keyword evidence="1" id="KW-0472">Membrane</keyword>
<accession>A0AAN7JN92</accession>
<keyword evidence="1" id="KW-1133">Transmembrane helix</keyword>
<sequence length="100" mass="11701">MMSATLCFLLGWWRWCVLWVMEAKIIEYTTLVFVYCWVTCQLPVADLEALALHEGSISMALKNSAIPSWHFLFLVVLLLFVFFVNLFLLGLLILHFLFRL</sequence>
<organism evidence="2 3">
    <name type="scientific">Trapa incisa</name>
    <dbReference type="NCBI Taxonomy" id="236973"/>
    <lineage>
        <taxon>Eukaryota</taxon>
        <taxon>Viridiplantae</taxon>
        <taxon>Streptophyta</taxon>
        <taxon>Embryophyta</taxon>
        <taxon>Tracheophyta</taxon>
        <taxon>Spermatophyta</taxon>
        <taxon>Magnoliopsida</taxon>
        <taxon>eudicotyledons</taxon>
        <taxon>Gunneridae</taxon>
        <taxon>Pentapetalae</taxon>
        <taxon>rosids</taxon>
        <taxon>malvids</taxon>
        <taxon>Myrtales</taxon>
        <taxon>Lythraceae</taxon>
        <taxon>Trapa</taxon>
    </lineage>
</organism>